<evidence type="ECO:0000313" key="1">
    <source>
        <dbReference type="EMBL" id="KOM58123.1"/>
    </source>
</evidence>
<reference evidence="2" key="1">
    <citation type="journal article" date="2015" name="Proc. Natl. Acad. Sci. U.S.A.">
        <title>Genome sequencing of adzuki bean (Vigna angularis) provides insight into high starch and low fat accumulation and domestication.</title>
        <authorList>
            <person name="Yang K."/>
            <person name="Tian Z."/>
            <person name="Chen C."/>
            <person name="Luo L."/>
            <person name="Zhao B."/>
            <person name="Wang Z."/>
            <person name="Yu L."/>
            <person name="Li Y."/>
            <person name="Sun Y."/>
            <person name="Li W."/>
            <person name="Chen Y."/>
            <person name="Li Y."/>
            <person name="Zhang Y."/>
            <person name="Ai D."/>
            <person name="Zhao J."/>
            <person name="Shang C."/>
            <person name="Ma Y."/>
            <person name="Wu B."/>
            <person name="Wang M."/>
            <person name="Gao L."/>
            <person name="Sun D."/>
            <person name="Zhang P."/>
            <person name="Guo F."/>
            <person name="Wang W."/>
            <person name="Li Y."/>
            <person name="Wang J."/>
            <person name="Varshney R.K."/>
            <person name="Wang J."/>
            <person name="Ling H.Q."/>
            <person name="Wan P."/>
        </authorList>
    </citation>
    <scope>NUCLEOTIDE SEQUENCE</scope>
    <source>
        <strain evidence="2">cv. Jingnong 6</strain>
    </source>
</reference>
<dbReference type="Gramene" id="KOM58123">
    <property type="protein sequence ID" value="KOM58123"/>
    <property type="gene ID" value="LR48_Vigan11g115700"/>
</dbReference>
<dbReference type="EMBL" id="CM003381">
    <property type="protein sequence ID" value="KOM58123.1"/>
    <property type="molecule type" value="Genomic_DNA"/>
</dbReference>
<protein>
    <submittedName>
        <fullName evidence="1">Uncharacterized protein</fullName>
    </submittedName>
</protein>
<dbReference type="Proteomes" id="UP000053144">
    <property type="component" value="Chromosome 11"/>
</dbReference>
<proteinExistence type="predicted"/>
<gene>
    <name evidence="1" type="ORF">LR48_Vigan11g115700</name>
</gene>
<accession>A0A0L9VT52</accession>
<sequence>MLESPKTPSSHLPSTSLTSIFQISRCFSFLHATSPLLPPRTRQLPLRLHSNTSTTSSDRASHFFPRASIAHQSTFQSISFLFSRAPLLPTIDPHSIHVFEVSSRPVRVLHRPKPSSSLPSTYTD</sequence>
<evidence type="ECO:0000313" key="2">
    <source>
        <dbReference type="Proteomes" id="UP000053144"/>
    </source>
</evidence>
<name>A0A0L9VT52_PHAAN</name>
<organism evidence="1 2">
    <name type="scientific">Phaseolus angularis</name>
    <name type="common">Azuki bean</name>
    <name type="synonym">Vigna angularis</name>
    <dbReference type="NCBI Taxonomy" id="3914"/>
    <lineage>
        <taxon>Eukaryota</taxon>
        <taxon>Viridiplantae</taxon>
        <taxon>Streptophyta</taxon>
        <taxon>Embryophyta</taxon>
        <taxon>Tracheophyta</taxon>
        <taxon>Spermatophyta</taxon>
        <taxon>Magnoliopsida</taxon>
        <taxon>eudicotyledons</taxon>
        <taxon>Gunneridae</taxon>
        <taxon>Pentapetalae</taxon>
        <taxon>rosids</taxon>
        <taxon>fabids</taxon>
        <taxon>Fabales</taxon>
        <taxon>Fabaceae</taxon>
        <taxon>Papilionoideae</taxon>
        <taxon>50 kb inversion clade</taxon>
        <taxon>NPAAA clade</taxon>
        <taxon>indigoferoid/millettioid clade</taxon>
        <taxon>Phaseoleae</taxon>
        <taxon>Vigna</taxon>
    </lineage>
</organism>
<dbReference type="AlphaFoldDB" id="A0A0L9VT52"/>